<dbReference type="RefSeq" id="WP_042974572.1">
    <property type="nucleotide sequence ID" value="NZ_JXHR01000003.1"/>
</dbReference>
<name>A0AAP1H7C0_BACIU</name>
<reference evidence="5 6" key="1">
    <citation type="submission" date="2015-09" db="EMBL/GenBank/DDBJ databases">
        <title>Spore heat resistance.</title>
        <authorList>
            <person name="Boekhorst J."/>
            <person name="Berendsen E.M."/>
            <person name="Wells-Bennik M.H."/>
            <person name="Kuipers O.P."/>
        </authorList>
    </citation>
    <scope>NUCLEOTIDE SEQUENCE [LARGE SCALE GENOMIC DNA]</scope>
    <source>
        <strain evidence="5 6">B4122</strain>
    </source>
</reference>
<evidence type="ECO:0000313" key="6">
    <source>
        <dbReference type="Proteomes" id="UP000076442"/>
    </source>
</evidence>
<dbReference type="Pfam" id="PF01580">
    <property type="entry name" value="FtsK_SpoIIIE"/>
    <property type="match status" value="1"/>
</dbReference>
<keyword evidence="1 3" id="KW-0547">Nucleotide-binding</keyword>
<feature type="domain" description="FtsK" evidence="4">
    <location>
        <begin position="132"/>
        <end position="313"/>
    </location>
</feature>
<protein>
    <submittedName>
        <fullName evidence="5">Cell division protein FtsK</fullName>
    </submittedName>
</protein>
<organism evidence="5 6">
    <name type="scientific">Bacillus subtilis</name>
    <dbReference type="NCBI Taxonomy" id="1423"/>
    <lineage>
        <taxon>Bacteria</taxon>
        <taxon>Bacillati</taxon>
        <taxon>Bacillota</taxon>
        <taxon>Bacilli</taxon>
        <taxon>Bacillales</taxon>
        <taxon>Bacillaceae</taxon>
        <taxon>Bacillus</taxon>
    </lineage>
</organism>
<keyword evidence="5" id="KW-0131">Cell cycle</keyword>
<keyword evidence="5" id="KW-0132">Cell division</keyword>
<evidence type="ECO:0000313" key="5">
    <source>
        <dbReference type="EMBL" id="KZD90367.1"/>
    </source>
</evidence>
<dbReference type="PROSITE" id="PS50901">
    <property type="entry name" value="FTSK"/>
    <property type="match status" value="1"/>
</dbReference>
<dbReference type="PANTHER" id="PTHR22683">
    <property type="entry name" value="SPORULATION PROTEIN RELATED"/>
    <property type="match status" value="1"/>
</dbReference>
<evidence type="ECO:0000256" key="3">
    <source>
        <dbReference type="PROSITE-ProRule" id="PRU00289"/>
    </source>
</evidence>
<feature type="binding site" evidence="3">
    <location>
        <begin position="149"/>
        <end position="156"/>
    </location>
    <ligand>
        <name>ATP</name>
        <dbReference type="ChEBI" id="CHEBI:30616"/>
    </ligand>
</feature>
<keyword evidence="2 3" id="KW-0067">ATP-binding</keyword>
<dbReference type="InterPro" id="IPR050206">
    <property type="entry name" value="FtsK/SpoIIIE/SftA"/>
</dbReference>
<sequence length="394" mass="44590">MPKVLDMIRSMHAKNTLKYAFNAANLYIGNRLSNGKEARRYPKIHDVIINEHFTRYVFTLLNGMDPKDIAKKEYVFKQVFGESIELKGELKKYVLTIYKRTQSGALPYSFANIEPALIDKGLPIVCGRDINGNWMVYDAITEPNCLISGEPGAGKSTQLRSILTTLIQHKTADELHLYLGDLKMSEFHLFKRVGHVKSVCVYPEDLAVMLSFLAIELKKRSETLNKHSVTHVDKLPAATKPPYILLCIDEIVMIMDDKEMRKIIVQLVSLGRALGIYVILSLQRPSHDILDTKIRSLLTVRMGFRTTDASNAKIIGTPGSERISKTTPGRFVIKRDELTELQAPYLSEENADKILDAYRIDNWNNRFVDGPPPQPPAAEPEILTEKDVFIDGPY</sequence>
<dbReference type="InterPro" id="IPR027417">
    <property type="entry name" value="P-loop_NTPase"/>
</dbReference>
<dbReference type="Gene3D" id="3.40.50.300">
    <property type="entry name" value="P-loop containing nucleotide triphosphate hydrolases"/>
    <property type="match status" value="1"/>
</dbReference>
<dbReference type="GO" id="GO:0003677">
    <property type="term" value="F:DNA binding"/>
    <property type="evidence" value="ECO:0007669"/>
    <property type="project" value="InterPro"/>
</dbReference>
<comment type="caution">
    <text evidence="5">The sequence shown here is derived from an EMBL/GenBank/DDBJ whole genome shotgun (WGS) entry which is preliminary data.</text>
</comment>
<evidence type="ECO:0000256" key="2">
    <source>
        <dbReference type="ARBA" id="ARBA00022840"/>
    </source>
</evidence>
<dbReference type="Proteomes" id="UP000076442">
    <property type="component" value="Unassembled WGS sequence"/>
</dbReference>
<evidence type="ECO:0000256" key="1">
    <source>
        <dbReference type="ARBA" id="ARBA00022741"/>
    </source>
</evidence>
<dbReference type="SUPFAM" id="SSF52540">
    <property type="entry name" value="P-loop containing nucleoside triphosphate hydrolases"/>
    <property type="match status" value="1"/>
</dbReference>
<dbReference type="PANTHER" id="PTHR22683:SF1">
    <property type="entry name" value="TYPE VII SECRETION SYSTEM PROTEIN ESSC"/>
    <property type="match status" value="1"/>
</dbReference>
<evidence type="ECO:0000259" key="4">
    <source>
        <dbReference type="PROSITE" id="PS50901"/>
    </source>
</evidence>
<dbReference type="GO" id="GO:0005524">
    <property type="term" value="F:ATP binding"/>
    <property type="evidence" value="ECO:0007669"/>
    <property type="project" value="UniProtKB-UniRule"/>
</dbReference>
<dbReference type="InterPro" id="IPR002543">
    <property type="entry name" value="FtsK_dom"/>
</dbReference>
<gene>
    <name evidence="5" type="ORF">B4122_3288</name>
</gene>
<dbReference type="AlphaFoldDB" id="A0AAP1H7C0"/>
<dbReference type="GO" id="GO:0051301">
    <property type="term" value="P:cell division"/>
    <property type="evidence" value="ECO:0007669"/>
    <property type="project" value="UniProtKB-KW"/>
</dbReference>
<accession>A0AAP1H7C0</accession>
<proteinExistence type="predicted"/>
<dbReference type="EMBL" id="LJZV01000016">
    <property type="protein sequence ID" value="KZD90367.1"/>
    <property type="molecule type" value="Genomic_DNA"/>
</dbReference>